<name>A0ABW8JR33_9GAMM</name>
<reference evidence="3 4" key="1">
    <citation type="submission" date="2020-10" db="EMBL/GenBank/DDBJ databases">
        <title>Phylogeny of dyella-like bacteria.</title>
        <authorList>
            <person name="Fu J."/>
        </authorList>
    </citation>
    <scope>NUCLEOTIDE SEQUENCE [LARGE SCALE GENOMIC DNA]</scope>
    <source>
        <strain evidence="3 4">Gsoil3046</strain>
    </source>
</reference>
<keyword evidence="3" id="KW-0482">Metalloprotease</keyword>
<keyword evidence="1" id="KW-0812">Transmembrane</keyword>
<feature type="transmembrane region" description="Helical" evidence="1">
    <location>
        <begin position="244"/>
        <end position="262"/>
    </location>
</feature>
<feature type="domain" description="CAAX prenyl protease 2/Lysostaphin resistance protein A-like" evidence="2">
    <location>
        <begin position="179"/>
        <end position="282"/>
    </location>
</feature>
<feature type="transmembrane region" description="Helical" evidence="1">
    <location>
        <begin position="269"/>
        <end position="290"/>
    </location>
</feature>
<dbReference type="PANTHER" id="PTHR36435">
    <property type="entry name" value="SLR1288 PROTEIN"/>
    <property type="match status" value="1"/>
</dbReference>
<keyword evidence="4" id="KW-1185">Reference proteome</keyword>
<evidence type="ECO:0000313" key="4">
    <source>
        <dbReference type="Proteomes" id="UP001620460"/>
    </source>
</evidence>
<feature type="transmembrane region" description="Helical" evidence="1">
    <location>
        <begin position="87"/>
        <end position="107"/>
    </location>
</feature>
<dbReference type="InterPro" id="IPR003675">
    <property type="entry name" value="Rce1/LyrA-like_dom"/>
</dbReference>
<feature type="transmembrane region" description="Helical" evidence="1">
    <location>
        <begin position="213"/>
        <end position="238"/>
    </location>
</feature>
<comment type="caution">
    <text evidence="3">The sequence shown here is derived from an EMBL/GenBank/DDBJ whole genome shotgun (WGS) entry which is preliminary data.</text>
</comment>
<feature type="transmembrane region" description="Helical" evidence="1">
    <location>
        <begin position="132"/>
        <end position="155"/>
    </location>
</feature>
<evidence type="ECO:0000313" key="3">
    <source>
        <dbReference type="EMBL" id="MFK2903587.1"/>
    </source>
</evidence>
<dbReference type="RefSeq" id="WP_404631166.1">
    <property type="nucleotide sequence ID" value="NZ_JADIKM010000001.1"/>
</dbReference>
<keyword evidence="3" id="KW-0645">Protease</keyword>
<organism evidence="3 4">
    <name type="scientific">Dyella ginsengisoli</name>
    <dbReference type="NCBI Taxonomy" id="363848"/>
    <lineage>
        <taxon>Bacteria</taxon>
        <taxon>Pseudomonadati</taxon>
        <taxon>Pseudomonadota</taxon>
        <taxon>Gammaproteobacteria</taxon>
        <taxon>Lysobacterales</taxon>
        <taxon>Rhodanobacteraceae</taxon>
        <taxon>Dyella</taxon>
    </lineage>
</organism>
<dbReference type="EMBL" id="JADIKM010000001">
    <property type="protein sequence ID" value="MFK2903587.1"/>
    <property type="molecule type" value="Genomic_DNA"/>
</dbReference>
<dbReference type="GO" id="GO:0008237">
    <property type="term" value="F:metallopeptidase activity"/>
    <property type="evidence" value="ECO:0007669"/>
    <property type="project" value="UniProtKB-KW"/>
</dbReference>
<dbReference type="InterPro" id="IPR052710">
    <property type="entry name" value="CAAX_protease"/>
</dbReference>
<gene>
    <name evidence="3" type="ORF">ISP17_06415</name>
</gene>
<feature type="transmembrane region" description="Helical" evidence="1">
    <location>
        <begin position="175"/>
        <end position="192"/>
    </location>
</feature>
<protein>
    <submittedName>
        <fullName evidence="3">CPBP family intramembrane metalloprotease</fullName>
    </submittedName>
</protein>
<sequence>MNAATDVFAAPPPIPPAPPAPVRAPGVGEAIGLLALYFALQLAVGFTAGSLVGLVVGMRIGFAHGGAKTGGDHTLHALQVAMSNPDLRTGVTAATLLIAASVTLWIVHRRWPRQWRLAQAWQGFGFAPSSSVAFYAAALALGVAVPVIGGMLTHLLAGSHPVTQSIAQMGQSASLGGRVVLALSAVTLGPLVEEALFRGVLFSSLLGFRQRQAMLPAVGNARIVLAIGLSALLFGMVHLPDLGWRWYAVPNLALLGIGCAWLRLKSGSLWPAVMAHGINNLLAVAGWFVMTHPPG</sequence>
<accession>A0ABW8JR33</accession>
<dbReference type="Proteomes" id="UP001620460">
    <property type="component" value="Unassembled WGS sequence"/>
</dbReference>
<evidence type="ECO:0000256" key="1">
    <source>
        <dbReference type="SAM" id="Phobius"/>
    </source>
</evidence>
<evidence type="ECO:0000259" key="2">
    <source>
        <dbReference type="Pfam" id="PF02517"/>
    </source>
</evidence>
<keyword evidence="1" id="KW-1133">Transmembrane helix</keyword>
<dbReference type="PANTHER" id="PTHR36435:SF1">
    <property type="entry name" value="CAAX AMINO TERMINAL PROTEASE FAMILY PROTEIN"/>
    <property type="match status" value="1"/>
</dbReference>
<feature type="transmembrane region" description="Helical" evidence="1">
    <location>
        <begin position="33"/>
        <end position="56"/>
    </location>
</feature>
<keyword evidence="1" id="KW-0472">Membrane</keyword>
<keyword evidence="3" id="KW-0378">Hydrolase</keyword>
<proteinExistence type="predicted"/>
<dbReference type="Pfam" id="PF02517">
    <property type="entry name" value="Rce1-like"/>
    <property type="match status" value="1"/>
</dbReference>